<dbReference type="SUPFAM" id="SSF56436">
    <property type="entry name" value="C-type lectin-like"/>
    <property type="match status" value="1"/>
</dbReference>
<comment type="caution">
    <text evidence="2">The sequence shown here is derived from an EMBL/GenBank/DDBJ whole genome shotgun (WGS) entry which is preliminary data.</text>
</comment>
<feature type="region of interest" description="Disordered" evidence="1">
    <location>
        <begin position="106"/>
        <end position="196"/>
    </location>
</feature>
<organism evidence="2 3">
    <name type="scientific">Ditylenchus destructor</name>
    <dbReference type="NCBI Taxonomy" id="166010"/>
    <lineage>
        <taxon>Eukaryota</taxon>
        <taxon>Metazoa</taxon>
        <taxon>Ecdysozoa</taxon>
        <taxon>Nematoda</taxon>
        <taxon>Chromadorea</taxon>
        <taxon>Rhabditida</taxon>
        <taxon>Tylenchina</taxon>
        <taxon>Tylenchomorpha</taxon>
        <taxon>Sphaerularioidea</taxon>
        <taxon>Anguinidae</taxon>
        <taxon>Anguininae</taxon>
        <taxon>Ditylenchus</taxon>
    </lineage>
</organism>
<reference evidence="2" key="1">
    <citation type="submission" date="2022-01" db="EMBL/GenBank/DDBJ databases">
        <title>Genome Sequence Resource for Two Populations of Ditylenchus destructor, the Migratory Endoparasitic Phytonematode.</title>
        <authorList>
            <person name="Zhang H."/>
            <person name="Lin R."/>
            <person name="Xie B."/>
        </authorList>
    </citation>
    <scope>NUCLEOTIDE SEQUENCE</scope>
    <source>
        <strain evidence="2">BazhouSP</strain>
    </source>
</reference>
<dbReference type="AlphaFoldDB" id="A0AAD4MNB7"/>
<dbReference type="Proteomes" id="UP001201812">
    <property type="component" value="Unassembled WGS sequence"/>
</dbReference>
<feature type="compositionally biased region" description="Basic residues" evidence="1">
    <location>
        <begin position="106"/>
        <end position="120"/>
    </location>
</feature>
<evidence type="ECO:0000313" key="2">
    <source>
        <dbReference type="EMBL" id="KAI1699127.1"/>
    </source>
</evidence>
<name>A0AAD4MNB7_9BILA</name>
<evidence type="ECO:0000313" key="3">
    <source>
        <dbReference type="Proteomes" id="UP001201812"/>
    </source>
</evidence>
<sequence>MMSPFSLLGMREILVSSPAQPKIWQWFDGSPVDFSMEPMFFQYNRPNLVSIAAVTGQWNGWPFCMLTDVVCQKGSCNCTEVTLLTSKTPKTTIMTTRHTTTTKLPKLKTPKSTKIPKPKTPKPTTPKANTRITVPPTHKRRECCGKSTKTTRKPNPKATTNRPPTKLPFMPTHKKSECCKSQSKVTARGRNPVQKN</sequence>
<gene>
    <name evidence="2" type="ORF">DdX_17504</name>
</gene>
<evidence type="ECO:0000256" key="1">
    <source>
        <dbReference type="SAM" id="MobiDB-lite"/>
    </source>
</evidence>
<keyword evidence="3" id="KW-1185">Reference proteome</keyword>
<accession>A0AAD4MNB7</accession>
<protein>
    <submittedName>
        <fullName evidence="2">Uncharacterized protein</fullName>
    </submittedName>
</protein>
<dbReference type="EMBL" id="JAKKPZ010000191">
    <property type="protein sequence ID" value="KAI1699127.1"/>
    <property type="molecule type" value="Genomic_DNA"/>
</dbReference>
<dbReference type="InterPro" id="IPR016187">
    <property type="entry name" value="CTDL_fold"/>
</dbReference>
<proteinExistence type="predicted"/>